<dbReference type="PANTHER" id="PTHR38048:SF2">
    <property type="entry name" value="HEMERYTHRIN-LIKE DOMAIN-CONTAINING PROTEIN"/>
    <property type="match status" value="1"/>
</dbReference>
<protein>
    <recommendedName>
        <fullName evidence="1">Hemerythrin-like domain-containing protein</fullName>
    </recommendedName>
</protein>
<name>A0ABQ0LY30_MYCCL</name>
<sequence>MFIRGLNAIYAQARGVEAAQAKPFALFCVCLFEMLHDHHHTEENYVFPFMDAKLGTVAMEHNKEQHQAFLGGLEEVDEYMKVVQAGSEVYRGEKVVEMLDRFADELVLHLHEEIDTLEASKMRAAIPEKDLLDLNARVMKHIRSEASLTTKFPFSLICHETASAPYFPPIPAPVLWTAKNVLYHVHSDAWAFGPCDKHGVLKPGLGNDP</sequence>
<dbReference type="Gene3D" id="1.20.120.520">
    <property type="entry name" value="nmb1532 protein domain like"/>
    <property type="match status" value="1"/>
</dbReference>
<reference evidence="2" key="1">
    <citation type="submission" date="2014-09" db="EMBL/GenBank/DDBJ databases">
        <title>Genome sequence of the luminous mushroom Mycena chlorophos for searching fungal bioluminescence genes.</title>
        <authorList>
            <person name="Tanaka Y."/>
            <person name="Kasuga D."/>
            <person name="Oba Y."/>
            <person name="Hase S."/>
            <person name="Sato K."/>
            <person name="Oba Y."/>
            <person name="Sakakibara Y."/>
        </authorList>
    </citation>
    <scope>NUCLEOTIDE SEQUENCE</scope>
</reference>
<evidence type="ECO:0000313" key="2">
    <source>
        <dbReference type="EMBL" id="GAT56030.1"/>
    </source>
</evidence>
<organism evidence="2 3">
    <name type="scientific">Mycena chlorophos</name>
    <name type="common">Agaric fungus</name>
    <name type="synonym">Agaricus chlorophos</name>
    <dbReference type="NCBI Taxonomy" id="658473"/>
    <lineage>
        <taxon>Eukaryota</taxon>
        <taxon>Fungi</taxon>
        <taxon>Dikarya</taxon>
        <taxon>Basidiomycota</taxon>
        <taxon>Agaricomycotina</taxon>
        <taxon>Agaricomycetes</taxon>
        <taxon>Agaricomycetidae</taxon>
        <taxon>Agaricales</taxon>
        <taxon>Marasmiineae</taxon>
        <taxon>Mycenaceae</taxon>
        <taxon>Mycena</taxon>
    </lineage>
</organism>
<dbReference type="InterPro" id="IPR012312">
    <property type="entry name" value="Hemerythrin-like"/>
</dbReference>
<feature type="domain" description="Hemerythrin-like" evidence="1">
    <location>
        <begin position="4"/>
        <end position="116"/>
    </location>
</feature>
<dbReference type="CDD" id="cd12108">
    <property type="entry name" value="Hr-like"/>
    <property type="match status" value="1"/>
</dbReference>
<evidence type="ECO:0000313" key="3">
    <source>
        <dbReference type="Proteomes" id="UP000815677"/>
    </source>
</evidence>
<accession>A0ABQ0LY30</accession>
<evidence type="ECO:0000259" key="1">
    <source>
        <dbReference type="Pfam" id="PF01814"/>
    </source>
</evidence>
<dbReference type="EMBL" id="DF849209">
    <property type="protein sequence ID" value="GAT56030.1"/>
    <property type="molecule type" value="Genomic_DNA"/>
</dbReference>
<dbReference type="InterPro" id="IPR053206">
    <property type="entry name" value="Dimeric_xanthone_biosynth"/>
</dbReference>
<proteinExistence type="predicted"/>
<dbReference type="Pfam" id="PF01814">
    <property type="entry name" value="Hemerythrin"/>
    <property type="match status" value="1"/>
</dbReference>
<dbReference type="Proteomes" id="UP000815677">
    <property type="component" value="Unassembled WGS sequence"/>
</dbReference>
<gene>
    <name evidence="2" type="ORF">MCHLO_12734</name>
</gene>
<keyword evidence="3" id="KW-1185">Reference proteome</keyword>
<dbReference type="PANTHER" id="PTHR38048">
    <property type="entry name" value="EXPRESSED PROTEIN"/>
    <property type="match status" value="1"/>
</dbReference>